<sequence length="75" mass="8437">MFRHRSAGGSEGACSREKYFALYSLQWFTLACQGNQVSGAADQVDVMCMLKRVIDILQNLQLRVVTRESLISLPQ</sequence>
<name>A0AAE0BYI4_9CHLO</name>
<proteinExistence type="predicted"/>
<organism evidence="1 2">
    <name type="scientific">Cymbomonas tetramitiformis</name>
    <dbReference type="NCBI Taxonomy" id="36881"/>
    <lineage>
        <taxon>Eukaryota</taxon>
        <taxon>Viridiplantae</taxon>
        <taxon>Chlorophyta</taxon>
        <taxon>Pyramimonadophyceae</taxon>
        <taxon>Pyramimonadales</taxon>
        <taxon>Pyramimonadaceae</taxon>
        <taxon>Cymbomonas</taxon>
    </lineage>
</organism>
<dbReference type="Proteomes" id="UP001190700">
    <property type="component" value="Unassembled WGS sequence"/>
</dbReference>
<comment type="caution">
    <text evidence="1">The sequence shown here is derived from an EMBL/GenBank/DDBJ whole genome shotgun (WGS) entry which is preliminary data.</text>
</comment>
<dbReference type="AlphaFoldDB" id="A0AAE0BYI4"/>
<dbReference type="PROSITE" id="PS51257">
    <property type="entry name" value="PROKAR_LIPOPROTEIN"/>
    <property type="match status" value="1"/>
</dbReference>
<keyword evidence="2" id="KW-1185">Reference proteome</keyword>
<evidence type="ECO:0000313" key="1">
    <source>
        <dbReference type="EMBL" id="KAK3245113.1"/>
    </source>
</evidence>
<dbReference type="EMBL" id="LGRX02031004">
    <property type="protein sequence ID" value="KAK3245113.1"/>
    <property type="molecule type" value="Genomic_DNA"/>
</dbReference>
<evidence type="ECO:0000313" key="2">
    <source>
        <dbReference type="Proteomes" id="UP001190700"/>
    </source>
</evidence>
<reference evidence="1 2" key="1">
    <citation type="journal article" date="2015" name="Genome Biol. Evol.">
        <title>Comparative Genomics of a Bacterivorous Green Alga Reveals Evolutionary Causalities and Consequences of Phago-Mixotrophic Mode of Nutrition.</title>
        <authorList>
            <person name="Burns J.A."/>
            <person name="Paasch A."/>
            <person name="Narechania A."/>
            <person name="Kim E."/>
        </authorList>
    </citation>
    <scope>NUCLEOTIDE SEQUENCE [LARGE SCALE GENOMIC DNA]</scope>
    <source>
        <strain evidence="1 2">PLY_AMNH</strain>
    </source>
</reference>
<accession>A0AAE0BYI4</accession>
<gene>
    <name evidence="1" type="ORF">CYMTET_45301</name>
</gene>
<protein>
    <submittedName>
        <fullName evidence="1">Uncharacterized protein</fullName>
    </submittedName>
</protein>